<comment type="similarity">
    <text evidence="1">Belongs to the MobA/MobL family.</text>
</comment>
<reference evidence="4 5" key="1">
    <citation type="journal article" date="2008" name="J. Biotechnol.">
        <title>The genome of Xanthomonas campestris pv. campestris B100 and its use for the reconstruction of metabolic pathways involved in xanthan biosynthesis.</title>
        <authorList>
            <person name="Vorholter F.J."/>
            <person name="Schneiker S."/>
            <person name="Goesmann A."/>
            <person name="Krause L."/>
            <person name="Bekel T."/>
            <person name="Kaiser O."/>
            <person name="Linke B."/>
            <person name="Patschkowski T."/>
            <person name="Ruckert C."/>
            <person name="Schmid J."/>
            <person name="Sidhu V.K."/>
            <person name="Sieber V."/>
            <person name="Tauch A."/>
            <person name="Watt S.A."/>
            <person name="Weisshaar B."/>
            <person name="Becker A."/>
            <person name="Niehaus K."/>
            <person name="Puhler A."/>
        </authorList>
    </citation>
    <scope>NUCLEOTIDE SEQUENCE [LARGE SCALE GENOMIC DNA]</scope>
    <source>
        <strain evidence="4 5">B100</strain>
    </source>
</reference>
<sequence length="541" mass="60640">MAIYHVSIKSFSRGKGQSSVAAAAYRAGINLPDTTHKTTHKYGKRSGVVSQQMLAPDGAPRWCFDVRSFWDINEQQETRANARVAREVEVSLPNSLDALQRKALALDLGQLLVDRYQAAVLVAVHSPGRRGDQRNHHVHLLISARKVDAKGLRERACAEFDARQGAGAMEMKVLRGLIASTINAHLIMAGVDARVDHRTLRAQAQDAFKQGDFEKARALTRAPKKRISRGEFFQAKRHPKAVPLGEVTSADRHFAQILKERREAQQGRDIHGVPASHSHEAALRDRAREKGQGSFAPQESRRFDDQLCPHGQRPSQQTLNRIHTQYSPLTRQASKVTRLARATGKDAEVLNQEAELIEQWLEAQHETARQALDILNSIPGIQIEECFNQVYDALMCRRVDHYATKPVLFEDTEQLGRCMVRCARMLVSPYRAQCDYLAAKARLSEFYGEVSTAEAALAKRQAQKAKHMVSKRVMRLRECQIDRTRSEMATLCAEINKKFACGDIAPNRSLDISGAVTIEGEDELTLNCPPKNHLKVTTPRF</sequence>
<proteinExistence type="inferred from homology"/>
<evidence type="ECO:0000256" key="2">
    <source>
        <dbReference type="ARBA" id="ARBA00022971"/>
    </source>
</evidence>
<evidence type="ECO:0000313" key="4">
    <source>
        <dbReference type="EMBL" id="CAP52186.1"/>
    </source>
</evidence>
<evidence type="ECO:0000259" key="3">
    <source>
        <dbReference type="Pfam" id="PF03389"/>
    </source>
</evidence>
<dbReference type="Proteomes" id="UP000001188">
    <property type="component" value="Chromosome"/>
</dbReference>
<dbReference type="InterPro" id="IPR005053">
    <property type="entry name" value="MobA_MobL"/>
</dbReference>
<name>B0RVW8_XANCB</name>
<evidence type="ECO:0000256" key="1">
    <source>
        <dbReference type="ARBA" id="ARBA00010873"/>
    </source>
</evidence>
<keyword evidence="2" id="KW-0184">Conjugation</keyword>
<gene>
    <name evidence="4" type="primary">mobL3</name>
    <name evidence="4" type="ORF">XCCB100_2825</name>
</gene>
<dbReference type="HOGENOM" id="CLU_025383_6_0_6"/>
<protein>
    <submittedName>
        <fullName evidence="4">Plasmid mobilization protein</fullName>
    </submittedName>
</protein>
<dbReference type="AlphaFoldDB" id="B0RVW8"/>
<organism evidence="4 5">
    <name type="scientific">Xanthomonas campestris pv. campestris (strain B100)</name>
    <dbReference type="NCBI Taxonomy" id="509169"/>
    <lineage>
        <taxon>Bacteria</taxon>
        <taxon>Pseudomonadati</taxon>
        <taxon>Pseudomonadota</taxon>
        <taxon>Gammaproteobacteria</taxon>
        <taxon>Lysobacterales</taxon>
        <taxon>Lysobacteraceae</taxon>
        <taxon>Xanthomonas</taxon>
    </lineage>
</organism>
<dbReference type="Gene3D" id="3.30.930.30">
    <property type="match status" value="1"/>
</dbReference>
<accession>B0RVW8</accession>
<dbReference type="EMBL" id="AM920689">
    <property type="protein sequence ID" value="CAP52186.1"/>
    <property type="molecule type" value="Genomic_DNA"/>
</dbReference>
<dbReference type="Pfam" id="PF03389">
    <property type="entry name" value="MobA_MobL"/>
    <property type="match status" value="1"/>
</dbReference>
<feature type="domain" description="MobA/MobL protein" evidence="3">
    <location>
        <begin position="17"/>
        <end position="207"/>
    </location>
</feature>
<dbReference type="KEGG" id="xca:xcc-b100_2825"/>
<evidence type="ECO:0000313" key="5">
    <source>
        <dbReference type="Proteomes" id="UP000001188"/>
    </source>
</evidence>